<dbReference type="RefSeq" id="WP_317082827.1">
    <property type="nucleotide sequence ID" value="NZ_CP136594.1"/>
</dbReference>
<dbReference type="KEGG" id="acoa:RB602_03035"/>
<evidence type="ECO:0000313" key="2">
    <source>
        <dbReference type="Proteomes" id="UP001302429"/>
    </source>
</evidence>
<protein>
    <submittedName>
        <fullName evidence="1">N-acetyltransferase</fullName>
    </submittedName>
</protein>
<dbReference type="EMBL" id="CP136594">
    <property type="protein sequence ID" value="WOE75701.1"/>
    <property type="molecule type" value="Genomic_DNA"/>
</dbReference>
<keyword evidence="2" id="KW-1185">Reference proteome</keyword>
<accession>A0AA97F7P7</accession>
<organism evidence="1 2">
    <name type="scientific">Alterisphingorhabdus coralli</name>
    <dbReference type="NCBI Taxonomy" id="3071408"/>
    <lineage>
        <taxon>Bacteria</taxon>
        <taxon>Pseudomonadati</taxon>
        <taxon>Pseudomonadota</taxon>
        <taxon>Alphaproteobacteria</taxon>
        <taxon>Sphingomonadales</taxon>
        <taxon>Sphingomonadaceae</taxon>
        <taxon>Alterisphingorhabdus (ex Yan et al. 2024)</taxon>
    </lineage>
</organism>
<reference evidence="1 2" key="1">
    <citation type="submission" date="2023-10" db="EMBL/GenBank/DDBJ databases">
        <title>Complete genome sequence of a Sphingomonadaceae bacterium.</title>
        <authorList>
            <person name="Yan C."/>
        </authorList>
    </citation>
    <scope>NUCLEOTIDE SEQUENCE [LARGE SCALE GENOMIC DNA]</scope>
    <source>
        <strain evidence="1 2">SCSIO 66989</strain>
    </source>
</reference>
<sequence>MSGKGEIQVSEANSKAAMAAFVNIAFQLNSSDPHWVPPLKQDVFDMFNPAKNPFYGHATVQPMIATRDGRVVGRISAHIDHLAAEQPVEQGMGPGTGNWGMLEAEDGDVASALIAAAEDWLRKQGMNRALGPLSLSVWDEPGLLVKGFEQDPTFMMGHHNQAQETWVQAAGYKPVKSLFTYELDITTDFPPLIQRIVKSGERSSKINVRGVDKSRFDEEAATILGILNDAWSDNWGFVPITDDEIAHVGKKLKPIVREDLIMIAEVEGEPVAFMMTLPDLNEAIKPLNGNLFPFGWAKLLWWLRSCRSNTMRVPLMGVKKELQNSRLASQLAFMMIEYIKRSATSRYGATRGEIGWILEDNQGMVAIADAIDSHINKEYRLYEKAL</sequence>
<gene>
    <name evidence="1" type="ORF">RB602_03035</name>
</gene>
<dbReference type="Proteomes" id="UP001302429">
    <property type="component" value="Chromosome"/>
</dbReference>
<dbReference type="InterPro" id="IPR039968">
    <property type="entry name" value="BcerS-like"/>
</dbReference>
<dbReference type="AlphaFoldDB" id="A0AA97F7P7"/>
<dbReference type="PANTHER" id="PTHR41368">
    <property type="entry name" value="PROTEIN YGHO"/>
    <property type="match status" value="1"/>
</dbReference>
<dbReference type="InterPro" id="IPR016181">
    <property type="entry name" value="Acyl_CoA_acyltransferase"/>
</dbReference>
<dbReference type="PANTHER" id="PTHR41368:SF1">
    <property type="entry name" value="PROTEIN YGHO"/>
    <property type="match status" value="1"/>
</dbReference>
<evidence type="ECO:0000313" key="1">
    <source>
        <dbReference type="EMBL" id="WOE75701.1"/>
    </source>
</evidence>
<dbReference type="Gene3D" id="3.40.630.30">
    <property type="match status" value="1"/>
</dbReference>
<dbReference type="SUPFAM" id="SSF55729">
    <property type="entry name" value="Acyl-CoA N-acyltransferases (Nat)"/>
    <property type="match status" value="1"/>
</dbReference>
<proteinExistence type="predicted"/>
<name>A0AA97F7P7_9SPHN</name>